<proteinExistence type="inferred from homology"/>
<feature type="active site" description="O-(5'-phospho-DNA)-serine intermediate" evidence="5">
    <location>
        <position position="10"/>
    </location>
</feature>
<name>A0A1T5DT01_9FIRM</name>
<dbReference type="InterPro" id="IPR006119">
    <property type="entry name" value="Resolv_N"/>
</dbReference>
<keyword evidence="8" id="KW-1185">Reference proteome</keyword>
<organism evidence="7 8">
    <name type="scientific">Acetoanaerobium noterae</name>
    <dbReference type="NCBI Taxonomy" id="745369"/>
    <lineage>
        <taxon>Bacteria</taxon>
        <taxon>Bacillati</taxon>
        <taxon>Bacillota</taxon>
        <taxon>Clostridia</taxon>
        <taxon>Peptostreptococcales</taxon>
        <taxon>Filifactoraceae</taxon>
        <taxon>Acetoanaerobium</taxon>
    </lineage>
</organism>
<dbReference type="Pfam" id="PF00239">
    <property type="entry name" value="Resolvase"/>
    <property type="match status" value="1"/>
</dbReference>
<dbReference type="SMART" id="SM00857">
    <property type="entry name" value="Resolvase"/>
    <property type="match status" value="1"/>
</dbReference>
<evidence type="ECO:0000313" key="8">
    <source>
        <dbReference type="Proteomes" id="UP000243406"/>
    </source>
</evidence>
<gene>
    <name evidence="7" type="ORF">SAMN02745120_0129</name>
</gene>
<reference evidence="8" key="1">
    <citation type="submission" date="2017-02" db="EMBL/GenBank/DDBJ databases">
        <authorList>
            <person name="Varghese N."/>
            <person name="Submissions S."/>
        </authorList>
    </citation>
    <scope>NUCLEOTIDE SEQUENCE [LARGE SCALE GENOMIC DNA]</scope>
    <source>
        <strain evidence="8">ATCC 35199</strain>
    </source>
</reference>
<dbReference type="Gene3D" id="3.40.50.1390">
    <property type="entry name" value="Resolvase, N-terminal catalytic domain"/>
    <property type="match status" value="1"/>
</dbReference>
<dbReference type="InterPro" id="IPR050639">
    <property type="entry name" value="SSR_resolvase"/>
</dbReference>
<keyword evidence="2" id="KW-0229">DNA integration</keyword>
<dbReference type="OrthoDB" id="9797501at2"/>
<dbReference type="CDD" id="cd03768">
    <property type="entry name" value="SR_ResInv"/>
    <property type="match status" value="1"/>
</dbReference>
<dbReference type="AlphaFoldDB" id="A0A1T5DT01"/>
<dbReference type="GO" id="GO:0003677">
    <property type="term" value="F:DNA binding"/>
    <property type="evidence" value="ECO:0007669"/>
    <property type="project" value="UniProtKB-KW"/>
</dbReference>
<feature type="domain" description="Resolvase/invertase-type recombinase catalytic" evidence="6">
    <location>
        <begin position="2"/>
        <end position="158"/>
    </location>
</feature>
<evidence type="ECO:0000256" key="4">
    <source>
        <dbReference type="ARBA" id="ARBA00023172"/>
    </source>
</evidence>
<dbReference type="PROSITE" id="PS00398">
    <property type="entry name" value="RECOMBINASES_2"/>
    <property type="match status" value="1"/>
</dbReference>
<dbReference type="InterPro" id="IPR006118">
    <property type="entry name" value="Recombinase_CS"/>
</dbReference>
<protein>
    <submittedName>
        <fullName evidence="7">Site-specific DNA recombinase</fullName>
    </submittedName>
</protein>
<keyword evidence="3" id="KW-0238">DNA-binding</keyword>
<keyword evidence="4" id="KW-0233">DNA recombination</keyword>
<evidence type="ECO:0000256" key="1">
    <source>
        <dbReference type="ARBA" id="ARBA00009913"/>
    </source>
</evidence>
<dbReference type="PANTHER" id="PTHR30461:SF26">
    <property type="entry name" value="RESOLVASE HOMOLOG YNEB"/>
    <property type="match status" value="1"/>
</dbReference>
<dbReference type="Proteomes" id="UP000243406">
    <property type="component" value="Unassembled WGS sequence"/>
</dbReference>
<sequence>MAVYGYNRVSTKEQHLDRGVINIEKFCKENGYELKKIYQDKQSGRDFNRERYIVMKEDVLRPGDILIIPELDRIGRNKQEIMDEFLYYKVNDIRIMILNLPHTLMNFKAMAGSDEIAKGFLDIINNLLLDVFSWLAESELTTKKKRQKEGIEAMKKRGEWHIYGRPRKVSIEKFAEEYKRVEKGEIKDTHLARELGLSNNTYFKYKRELKKGSS</sequence>
<evidence type="ECO:0000313" key="7">
    <source>
        <dbReference type="EMBL" id="SKB74656.1"/>
    </source>
</evidence>
<dbReference type="InterPro" id="IPR036162">
    <property type="entry name" value="Resolvase-like_N_sf"/>
</dbReference>
<evidence type="ECO:0000256" key="3">
    <source>
        <dbReference type="ARBA" id="ARBA00023125"/>
    </source>
</evidence>
<dbReference type="GO" id="GO:0000150">
    <property type="term" value="F:DNA strand exchange activity"/>
    <property type="evidence" value="ECO:0007669"/>
    <property type="project" value="InterPro"/>
</dbReference>
<evidence type="ECO:0000259" key="6">
    <source>
        <dbReference type="PROSITE" id="PS51736"/>
    </source>
</evidence>
<evidence type="ECO:0000256" key="2">
    <source>
        <dbReference type="ARBA" id="ARBA00022908"/>
    </source>
</evidence>
<dbReference type="EMBL" id="FUYN01000014">
    <property type="protein sequence ID" value="SKB74656.1"/>
    <property type="molecule type" value="Genomic_DNA"/>
</dbReference>
<accession>A0A1T5DT01</accession>
<dbReference type="PANTHER" id="PTHR30461">
    <property type="entry name" value="DNA-INVERTASE FROM LAMBDOID PROPHAGE"/>
    <property type="match status" value="1"/>
</dbReference>
<evidence type="ECO:0000256" key="5">
    <source>
        <dbReference type="PIRSR" id="PIRSR606118-50"/>
    </source>
</evidence>
<dbReference type="RefSeq" id="WP_079590829.1">
    <property type="nucleotide sequence ID" value="NZ_FUYN01000014.1"/>
</dbReference>
<dbReference type="PROSITE" id="PS51736">
    <property type="entry name" value="RECOMBINASES_3"/>
    <property type="match status" value="1"/>
</dbReference>
<dbReference type="SUPFAM" id="SSF53041">
    <property type="entry name" value="Resolvase-like"/>
    <property type="match status" value="1"/>
</dbReference>
<dbReference type="GO" id="GO:0015074">
    <property type="term" value="P:DNA integration"/>
    <property type="evidence" value="ECO:0007669"/>
    <property type="project" value="UniProtKB-KW"/>
</dbReference>
<comment type="similarity">
    <text evidence="1">Belongs to the site-specific recombinase resolvase family.</text>
</comment>